<dbReference type="PANTHER" id="PTHR46060:SF1">
    <property type="entry name" value="MARINER MOS1 TRANSPOSASE-LIKE PROTEIN"/>
    <property type="match status" value="1"/>
</dbReference>
<dbReference type="InterPro" id="IPR036397">
    <property type="entry name" value="RNaseH_sf"/>
</dbReference>
<dbReference type="Proteomes" id="UP001235939">
    <property type="component" value="Chromosome 17"/>
</dbReference>
<dbReference type="InterPro" id="IPR052709">
    <property type="entry name" value="Transposase-MT_Hybrid"/>
</dbReference>
<keyword evidence="2" id="KW-1185">Reference proteome</keyword>
<protein>
    <submittedName>
        <fullName evidence="1">Uncharacterized protein</fullName>
    </submittedName>
</protein>
<dbReference type="Pfam" id="PF01359">
    <property type="entry name" value="Transposase_1"/>
    <property type="match status" value="1"/>
</dbReference>
<gene>
    <name evidence="1" type="ORF">LAZ67_17000494</name>
</gene>
<dbReference type="CDD" id="cd09272">
    <property type="entry name" value="RNase_HI_RT_Ty1"/>
    <property type="match status" value="1"/>
</dbReference>
<reference evidence="1 2" key="1">
    <citation type="submission" date="2022-01" db="EMBL/GenBank/DDBJ databases">
        <title>A chromosomal length assembly of Cordylochernes scorpioides.</title>
        <authorList>
            <person name="Zeh D."/>
            <person name="Zeh J."/>
        </authorList>
    </citation>
    <scope>NUCLEOTIDE SEQUENCE [LARGE SCALE GENOMIC DNA]</scope>
    <source>
        <strain evidence="1">IN4F17</strain>
        <tissue evidence="1">Whole Body</tissue>
    </source>
</reference>
<organism evidence="1 2">
    <name type="scientific">Cordylochernes scorpioides</name>
    <dbReference type="NCBI Taxonomy" id="51811"/>
    <lineage>
        <taxon>Eukaryota</taxon>
        <taxon>Metazoa</taxon>
        <taxon>Ecdysozoa</taxon>
        <taxon>Arthropoda</taxon>
        <taxon>Chelicerata</taxon>
        <taxon>Arachnida</taxon>
        <taxon>Pseudoscorpiones</taxon>
        <taxon>Cheliferoidea</taxon>
        <taxon>Chernetidae</taxon>
        <taxon>Cordylochernes</taxon>
    </lineage>
</organism>
<dbReference type="SUPFAM" id="SSF56672">
    <property type="entry name" value="DNA/RNA polymerases"/>
    <property type="match status" value="1"/>
</dbReference>
<dbReference type="InterPro" id="IPR001888">
    <property type="entry name" value="Transposase_1"/>
</dbReference>
<accession>A0ABY6LGE0</accession>
<evidence type="ECO:0000313" key="2">
    <source>
        <dbReference type="Proteomes" id="UP001235939"/>
    </source>
</evidence>
<dbReference type="PANTHER" id="PTHR46060">
    <property type="entry name" value="MARINER MOS1 TRANSPOSASE-LIKE PROTEIN"/>
    <property type="match status" value="1"/>
</dbReference>
<dbReference type="InterPro" id="IPR043502">
    <property type="entry name" value="DNA/RNA_pol_sf"/>
</dbReference>
<proteinExistence type="predicted"/>
<sequence>MFSVTRLAQFASNPRRRHWQAAKHVLRYLHGSINLSLVYRRTDSNDVCAYSDADWASDIDDRRSNSGTAITIGHSLVIWKTSKQKCVSLSTMEAEYLALSQITKEAVWIATILKELKFLPNFAFPLIIHCDNRSAIDFSKNNVENKRSKHIDIRYHHVRERIISGEIKIVYIPTKENLADVFTKTLSKVAHKNACDFMNCSPVQRFSGGMMREAPKPGLKRRRGSSNKIAKKTWAQLAWLIVPCPVRAPNSGIQDEQRLYSMLGEAAHGVLKEDKKQESSKMKTNEIRAVIKYLCKKGMSPKEIYEDMVDRLRKEAPSYSTDNLALFEANQEEFVNRIITMDETCAHYFTPESKQQSMQWRHSNSPPPKKAKTVPSAGKVMVSVFWDSEGVLHLDFLNKGQTITGNYYANLVKQLREAIKEKRRGKLSRKIVYHQDNALSHRSLQAMAAIYDSGFEILPHAPYSPDLALSDFHLFPHLKKSLSGIHFRSDEEGIDAVT</sequence>
<evidence type="ECO:0000313" key="1">
    <source>
        <dbReference type="EMBL" id="UYV78958.1"/>
    </source>
</evidence>
<dbReference type="Gene3D" id="3.30.420.10">
    <property type="entry name" value="Ribonuclease H-like superfamily/Ribonuclease H"/>
    <property type="match status" value="1"/>
</dbReference>
<dbReference type="EMBL" id="CP092879">
    <property type="protein sequence ID" value="UYV78958.1"/>
    <property type="molecule type" value="Genomic_DNA"/>
</dbReference>
<name>A0ABY6LGE0_9ARAC</name>